<evidence type="ECO:0000259" key="1">
    <source>
        <dbReference type="PROSITE" id="PS51832"/>
    </source>
</evidence>
<dbReference type="STRING" id="237679.SAMN04488072_11410"/>
<dbReference type="PANTHER" id="PTHR43155:SF2">
    <property type="entry name" value="CYCLIC DI-GMP PHOSPHODIESTERASE PA4108"/>
    <property type="match status" value="1"/>
</dbReference>
<dbReference type="SUPFAM" id="SSF109604">
    <property type="entry name" value="HD-domain/PDEase-like"/>
    <property type="match status" value="1"/>
</dbReference>
<dbReference type="RefSeq" id="WP_090240210.1">
    <property type="nucleotide sequence ID" value="NZ_FOJW01000014.1"/>
</dbReference>
<dbReference type="EMBL" id="FOJW01000014">
    <property type="protein sequence ID" value="SFB29716.1"/>
    <property type="molecule type" value="Genomic_DNA"/>
</dbReference>
<reference evidence="2 3" key="1">
    <citation type="submission" date="2016-10" db="EMBL/GenBank/DDBJ databases">
        <authorList>
            <person name="de Groot N.N."/>
        </authorList>
    </citation>
    <scope>NUCLEOTIDE SEQUENCE [LARGE SCALE GENOMIC DNA]</scope>
    <source>
        <strain evidence="2 3">CGMCC 1.3702</strain>
    </source>
</reference>
<dbReference type="PANTHER" id="PTHR43155">
    <property type="entry name" value="CYCLIC DI-GMP PHOSPHODIESTERASE PA4108-RELATED"/>
    <property type="match status" value="1"/>
</dbReference>
<dbReference type="OrthoDB" id="9759601at2"/>
<organism evidence="2 3">
    <name type="scientific">Lentibacillus halodurans</name>
    <dbReference type="NCBI Taxonomy" id="237679"/>
    <lineage>
        <taxon>Bacteria</taxon>
        <taxon>Bacillati</taxon>
        <taxon>Bacillota</taxon>
        <taxon>Bacilli</taxon>
        <taxon>Bacillales</taxon>
        <taxon>Bacillaceae</taxon>
        <taxon>Lentibacillus</taxon>
    </lineage>
</organism>
<evidence type="ECO:0000313" key="3">
    <source>
        <dbReference type="Proteomes" id="UP000198642"/>
    </source>
</evidence>
<dbReference type="Proteomes" id="UP000198642">
    <property type="component" value="Unassembled WGS sequence"/>
</dbReference>
<dbReference type="CDD" id="cd00077">
    <property type="entry name" value="HDc"/>
    <property type="match status" value="1"/>
</dbReference>
<dbReference type="InterPro" id="IPR003607">
    <property type="entry name" value="HD/PDEase_dom"/>
</dbReference>
<sequence length="360" mass="40964">MRVESSQLVPGCVLLKEVNGKTNKPIIPKKTVLTDQHITILHKFLAETVDVSATLADGEPFQPELKKEKHEQKKVEQSSTGSFERYYRETVDRYKKLFNNWQNNIAIDTPAVRDSLVPFFEMVDDIGSAVYKLNQYANRKDYVFHHSVAVGILSAFLAKKMGYEKGEWLQIGLAGSLSDCGMARMDEADVMRNRSLTFSELEKIKKHPVYSYRMIEKAPAITSAVKLAVLQHHERLDGSGYPLGLTQEKIHIYPRIIAVCDLYHRMTCGWLYNQKQSPFSTVEKLQKDQVTKLDHQVVQVFIDSFTNSLAGTNVRLSTNQTGVIVFMDKKRPAHPIIRLDGSNELLPLQDHPAVYIDELL</sequence>
<gene>
    <name evidence="2" type="ORF">SAMN04488072_11410</name>
</gene>
<feature type="domain" description="HD-GYP" evidence="1">
    <location>
        <begin position="122"/>
        <end position="317"/>
    </location>
</feature>
<name>A0A1I0ZXB1_9BACI</name>
<dbReference type="AlphaFoldDB" id="A0A1I0ZXB1"/>
<protein>
    <submittedName>
        <fullName evidence="2">HD-GYP domain, c-di-GMP phosphodiesterase class II (Or its inactivated variant)</fullName>
    </submittedName>
</protein>
<dbReference type="Gene3D" id="1.10.3210.10">
    <property type="entry name" value="Hypothetical protein af1432"/>
    <property type="match status" value="1"/>
</dbReference>
<dbReference type="InterPro" id="IPR037522">
    <property type="entry name" value="HD_GYP_dom"/>
</dbReference>
<proteinExistence type="predicted"/>
<dbReference type="PROSITE" id="PS51832">
    <property type="entry name" value="HD_GYP"/>
    <property type="match status" value="1"/>
</dbReference>
<keyword evidence="3" id="KW-1185">Reference proteome</keyword>
<dbReference type="Pfam" id="PF13487">
    <property type="entry name" value="HD_5"/>
    <property type="match status" value="1"/>
</dbReference>
<accession>A0A1I0ZXB1</accession>
<evidence type="ECO:0000313" key="2">
    <source>
        <dbReference type="EMBL" id="SFB29716.1"/>
    </source>
</evidence>